<dbReference type="Pfam" id="PF01498">
    <property type="entry name" value="HTH_Tnp_Tc3_2"/>
    <property type="match status" value="1"/>
</dbReference>
<evidence type="ECO:0000259" key="2">
    <source>
        <dbReference type="Pfam" id="PF01498"/>
    </source>
</evidence>
<sequence>MYCSRSANVSLVFVPKLVQFLARIIIVGKKKDLTSDQISSIVSLHKAKQSVKEIAKVVGVSDRTVRNWVAKFKSSGGIQTPAKKKRRDMVKKINLRTRNVIKWQVDADPHITSRVLKEKTPQLLENVSQRTVGRCLHDDMGYRRCRARIKPDLTHNHIKNRVAFCHKYSA</sequence>
<accession>A0AAE1FFC1</accession>
<dbReference type="InterPro" id="IPR002492">
    <property type="entry name" value="Transposase_Tc1-like"/>
</dbReference>
<dbReference type="GO" id="GO:0005634">
    <property type="term" value="C:nucleus"/>
    <property type="evidence" value="ECO:0007669"/>
    <property type="project" value="UniProtKB-SubCell"/>
</dbReference>
<dbReference type="Proteomes" id="UP001286313">
    <property type="component" value="Unassembled WGS sequence"/>
</dbReference>
<proteinExistence type="predicted"/>
<dbReference type="Gene3D" id="1.10.10.10">
    <property type="entry name" value="Winged helix-like DNA-binding domain superfamily/Winged helix DNA-binding domain"/>
    <property type="match status" value="1"/>
</dbReference>
<dbReference type="SUPFAM" id="SSF46689">
    <property type="entry name" value="Homeodomain-like"/>
    <property type="match status" value="1"/>
</dbReference>
<reference evidence="3" key="1">
    <citation type="submission" date="2023-10" db="EMBL/GenBank/DDBJ databases">
        <title>Genome assemblies of two species of porcelain crab, Petrolisthes cinctipes and Petrolisthes manimaculis (Anomura: Porcellanidae).</title>
        <authorList>
            <person name="Angst P."/>
        </authorList>
    </citation>
    <scope>NUCLEOTIDE SEQUENCE</scope>
    <source>
        <strain evidence="3">PB745_01</strain>
        <tissue evidence="3">Gill</tissue>
    </source>
</reference>
<keyword evidence="4" id="KW-1185">Reference proteome</keyword>
<evidence type="ECO:0000313" key="4">
    <source>
        <dbReference type="Proteomes" id="UP001286313"/>
    </source>
</evidence>
<dbReference type="Pfam" id="PF13551">
    <property type="entry name" value="HTH_29"/>
    <property type="match status" value="1"/>
</dbReference>
<comment type="caution">
    <text evidence="3">The sequence shown here is derived from an EMBL/GenBank/DDBJ whole genome shotgun (WGS) entry which is preliminary data.</text>
</comment>
<comment type="subcellular location">
    <subcellularLocation>
        <location evidence="1">Nucleus</location>
    </subcellularLocation>
</comment>
<name>A0AAE1FFC1_PETCI</name>
<dbReference type="InterPro" id="IPR036388">
    <property type="entry name" value="WH-like_DNA-bd_sf"/>
</dbReference>
<evidence type="ECO:0000256" key="1">
    <source>
        <dbReference type="ARBA" id="ARBA00004123"/>
    </source>
</evidence>
<dbReference type="AlphaFoldDB" id="A0AAE1FFC1"/>
<dbReference type="GO" id="GO:0006313">
    <property type="term" value="P:DNA transposition"/>
    <property type="evidence" value="ECO:0007669"/>
    <property type="project" value="InterPro"/>
</dbReference>
<dbReference type="GO" id="GO:0003677">
    <property type="term" value="F:DNA binding"/>
    <property type="evidence" value="ECO:0007669"/>
    <property type="project" value="InterPro"/>
</dbReference>
<feature type="domain" description="Transposase Tc1-like" evidence="2">
    <location>
        <begin position="101"/>
        <end position="168"/>
    </location>
</feature>
<protein>
    <recommendedName>
        <fullName evidence="2">Transposase Tc1-like domain-containing protein</fullName>
    </recommendedName>
</protein>
<gene>
    <name evidence="3" type="ORF">Pcinc_022103</name>
</gene>
<dbReference type="EMBL" id="JAWQEG010002302">
    <property type="protein sequence ID" value="KAK3872848.1"/>
    <property type="molecule type" value="Genomic_DNA"/>
</dbReference>
<dbReference type="GO" id="GO:0015074">
    <property type="term" value="P:DNA integration"/>
    <property type="evidence" value="ECO:0007669"/>
    <property type="project" value="InterPro"/>
</dbReference>
<organism evidence="3 4">
    <name type="scientific">Petrolisthes cinctipes</name>
    <name type="common">Flat porcelain crab</name>
    <dbReference type="NCBI Taxonomy" id="88211"/>
    <lineage>
        <taxon>Eukaryota</taxon>
        <taxon>Metazoa</taxon>
        <taxon>Ecdysozoa</taxon>
        <taxon>Arthropoda</taxon>
        <taxon>Crustacea</taxon>
        <taxon>Multicrustacea</taxon>
        <taxon>Malacostraca</taxon>
        <taxon>Eumalacostraca</taxon>
        <taxon>Eucarida</taxon>
        <taxon>Decapoda</taxon>
        <taxon>Pleocyemata</taxon>
        <taxon>Anomura</taxon>
        <taxon>Galatheoidea</taxon>
        <taxon>Porcellanidae</taxon>
        <taxon>Petrolisthes</taxon>
    </lineage>
</organism>
<evidence type="ECO:0000313" key="3">
    <source>
        <dbReference type="EMBL" id="KAK3872848.1"/>
    </source>
</evidence>
<dbReference type="InterPro" id="IPR009057">
    <property type="entry name" value="Homeodomain-like_sf"/>
</dbReference>